<dbReference type="InterPro" id="IPR003439">
    <property type="entry name" value="ABC_transporter-like_ATP-bd"/>
</dbReference>
<keyword evidence="2" id="KW-0813">Transport</keyword>
<keyword evidence="5" id="KW-0175">Coiled coil</keyword>
<dbReference type="Ensembl" id="ENSJHYT00000025478.1">
    <property type="protein sequence ID" value="ENSJHYP00000021130.1"/>
    <property type="gene ID" value="ENSJHYG00000015981.1"/>
</dbReference>
<keyword evidence="4" id="KW-0067">ATP-binding</keyword>
<keyword evidence="8" id="KW-1185">Reference proteome</keyword>
<dbReference type="AlphaFoldDB" id="A0A8C5JLE5"/>
<dbReference type="Gene3D" id="3.40.50.300">
    <property type="entry name" value="P-loop containing nucleotide triphosphate hydrolases"/>
    <property type="match status" value="3"/>
</dbReference>
<evidence type="ECO:0000256" key="4">
    <source>
        <dbReference type="ARBA" id="ARBA00022840"/>
    </source>
</evidence>
<dbReference type="InterPro" id="IPR027417">
    <property type="entry name" value="P-loop_NTPase"/>
</dbReference>
<protein>
    <recommendedName>
        <fullName evidence="6">ABC transporter domain-containing protein</fullName>
    </recommendedName>
</protein>
<reference evidence="7" key="2">
    <citation type="submission" date="2025-09" db="UniProtKB">
        <authorList>
            <consortium name="Ensembl"/>
        </authorList>
    </citation>
    <scope>IDENTIFICATION</scope>
</reference>
<dbReference type="InterPro" id="IPR003593">
    <property type="entry name" value="AAA+_ATPase"/>
</dbReference>
<dbReference type="InterPro" id="IPR050763">
    <property type="entry name" value="ABC_transporter_ATP-binding"/>
</dbReference>
<dbReference type="SMART" id="SM00382">
    <property type="entry name" value="AAA"/>
    <property type="match status" value="2"/>
</dbReference>
<accession>A0A8C5JLE5</accession>
<dbReference type="GO" id="GO:0005524">
    <property type="term" value="F:ATP binding"/>
    <property type="evidence" value="ECO:0007669"/>
    <property type="project" value="UniProtKB-KW"/>
</dbReference>
<comment type="similarity">
    <text evidence="1">Belongs to the ABC transporter superfamily.</text>
</comment>
<proteinExistence type="inferred from homology"/>
<evidence type="ECO:0000313" key="7">
    <source>
        <dbReference type="Ensembl" id="ENSJHYP00000021130.1"/>
    </source>
</evidence>
<dbReference type="Pfam" id="PF00005">
    <property type="entry name" value="ABC_tran"/>
    <property type="match status" value="2"/>
</dbReference>
<evidence type="ECO:0000256" key="1">
    <source>
        <dbReference type="ARBA" id="ARBA00005417"/>
    </source>
</evidence>
<evidence type="ECO:0000256" key="2">
    <source>
        <dbReference type="ARBA" id="ARBA00022448"/>
    </source>
</evidence>
<dbReference type="GO" id="GO:0016887">
    <property type="term" value="F:ATP hydrolysis activity"/>
    <property type="evidence" value="ECO:0007669"/>
    <property type="project" value="InterPro"/>
</dbReference>
<dbReference type="SUPFAM" id="SSF52540">
    <property type="entry name" value="P-loop containing nucleoside triphosphate hydrolases"/>
    <property type="match status" value="2"/>
</dbReference>
<dbReference type="PROSITE" id="PS00211">
    <property type="entry name" value="ABC_TRANSPORTER_1"/>
    <property type="match status" value="2"/>
</dbReference>
<organism evidence="7 8">
    <name type="scientific">Junco hyemalis</name>
    <name type="common">Dark-eyed junco</name>
    <dbReference type="NCBI Taxonomy" id="40217"/>
    <lineage>
        <taxon>Eukaryota</taxon>
        <taxon>Metazoa</taxon>
        <taxon>Chordata</taxon>
        <taxon>Craniata</taxon>
        <taxon>Vertebrata</taxon>
        <taxon>Euteleostomi</taxon>
        <taxon>Archelosauria</taxon>
        <taxon>Archosauria</taxon>
        <taxon>Dinosauria</taxon>
        <taxon>Saurischia</taxon>
        <taxon>Theropoda</taxon>
        <taxon>Coelurosauria</taxon>
        <taxon>Aves</taxon>
        <taxon>Neognathae</taxon>
        <taxon>Neoaves</taxon>
        <taxon>Telluraves</taxon>
        <taxon>Australaves</taxon>
        <taxon>Passeriformes</taxon>
        <taxon>Passerellidae</taxon>
        <taxon>Junco</taxon>
    </lineage>
</organism>
<evidence type="ECO:0000313" key="8">
    <source>
        <dbReference type="Proteomes" id="UP000694408"/>
    </source>
</evidence>
<reference evidence="7" key="1">
    <citation type="submission" date="2025-08" db="UniProtKB">
        <authorList>
            <consortium name="Ensembl"/>
        </authorList>
    </citation>
    <scope>IDENTIFICATION</scope>
</reference>
<feature type="domain" description="ABC transporter" evidence="6">
    <location>
        <begin position="103"/>
        <end position="311"/>
    </location>
</feature>
<evidence type="ECO:0000256" key="3">
    <source>
        <dbReference type="ARBA" id="ARBA00022741"/>
    </source>
</evidence>
<sequence length="606" mass="68303">MELELIVGASTEEQNQFCRDMATRQAKLEELRSTGVNKIESLKNENFKVRKNKELSKEEKDGIIEANKTLIEEARQDSLSHKEEISTLEKESILWRIFCMAFIEIRGLKAEVDGLEILRGIDLDIEKGDVFGLLGPNGHGKSTLLTCLMGNPHYQITEGSIKIDGEEIMAAINAHREKPIGLFEYYKSLEQAYKDVGLPSDMKERHLNDGFSGGEKKRNEILQMLLLKPKICMLDEIDSGLDVDAIKTVGENINKLEKEGTTFIIVSHYARLFDEINPTKSAVIINGKVGLTGGPDLIKRVDTEGYTFLKRLFFVLYFGLNNVIDGTYDIGTFTTILTTFVLIANKGSKVGKSFNAYQGLKVTWKRIKPSLEDDIEKEEEYQFNSDGLSLIDFSYSYDDFKTPTITYSFNKDEKIGIVGRVHTGKSTLLKSLTGLYEYDGEAKLNGIDLKDLFKSKNQVISYCPSKESLFKDSIANNIELGRDGNIKEALNSACLTDSQLDINTEINPTMVNISGGQKQRLMLARSLYHQSNMYLLDNPFSSLERSMSESISNQVLDMNGLFFIVTNDENILKKLDRIIYLNDGIAKIDTYFNLLKDDSFKSLVEG</sequence>
<feature type="coiled-coil region" evidence="5">
    <location>
        <begin position="39"/>
        <end position="91"/>
    </location>
</feature>
<dbReference type="InterPro" id="IPR017871">
    <property type="entry name" value="ABC_transporter-like_CS"/>
</dbReference>
<keyword evidence="3" id="KW-0547">Nucleotide-binding</keyword>
<dbReference type="PANTHER" id="PTHR42711">
    <property type="entry name" value="ABC TRANSPORTER ATP-BINDING PROTEIN"/>
    <property type="match status" value="1"/>
</dbReference>
<evidence type="ECO:0000256" key="5">
    <source>
        <dbReference type="SAM" id="Coils"/>
    </source>
</evidence>
<name>A0A8C5JLE5_JUNHY</name>
<dbReference type="PANTHER" id="PTHR42711:SF5">
    <property type="entry name" value="ABC TRANSPORTER ATP-BINDING PROTEIN NATA"/>
    <property type="match status" value="1"/>
</dbReference>
<feature type="domain" description="ABC transporter" evidence="6">
    <location>
        <begin position="383"/>
        <end position="606"/>
    </location>
</feature>
<evidence type="ECO:0000259" key="6">
    <source>
        <dbReference type="PROSITE" id="PS50893"/>
    </source>
</evidence>
<dbReference type="PROSITE" id="PS50893">
    <property type="entry name" value="ABC_TRANSPORTER_2"/>
    <property type="match status" value="2"/>
</dbReference>
<dbReference type="Proteomes" id="UP000694408">
    <property type="component" value="Unplaced"/>
</dbReference>